<dbReference type="InterPro" id="IPR036922">
    <property type="entry name" value="Rieske_2Fe-2S_sf"/>
</dbReference>
<evidence type="ECO:0000256" key="6">
    <source>
        <dbReference type="ARBA" id="ARBA00038001"/>
    </source>
</evidence>
<dbReference type="Proteomes" id="UP001596422">
    <property type="component" value="Unassembled WGS sequence"/>
</dbReference>
<comment type="similarity">
    <text evidence="6">Belongs to the bacterial ring-hydroxylating dioxygenase ferredoxin component family.</text>
</comment>
<gene>
    <name evidence="8" type="ORF">ACFQDL_26695</name>
</gene>
<keyword evidence="2" id="KW-0479">Metal-binding</keyword>
<evidence type="ECO:0000256" key="2">
    <source>
        <dbReference type="ARBA" id="ARBA00022723"/>
    </source>
</evidence>
<keyword evidence="1" id="KW-0001">2Fe-2S</keyword>
<evidence type="ECO:0000256" key="1">
    <source>
        <dbReference type="ARBA" id="ARBA00022714"/>
    </source>
</evidence>
<evidence type="ECO:0000313" key="9">
    <source>
        <dbReference type="Proteomes" id="UP001596422"/>
    </source>
</evidence>
<dbReference type="PANTHER" id="PTHR21496:SF0">
    <property type="entry name" value="RIESKE DOMAIN-CONTAINING PROTEIN"/>
    <property type="match status" value="1"/>
</dbReference>
<dbReference type="Gene3D" id="2.102.10.10">
    <property type="entry name" value="Rieske [2Fe-2S] iron-sulphur domain"/>
    <property type="match status" value="1"/>
</dbReference>
<accession>A0ABW2A6W5</accession>
<dbReference type="PANTHER" id="PTHR21496">
    <property type="entry name" value="FERREDOXIN-RELATED"/>
    <property type="match status" value="1"/>
</dbReference>
<evidence type="ECO:0000259" key="7">
    <source>
        <dbReference type="PROSITE" id="PS51296"/>
    </source>
</evidence>
<evidence type="ECO:0000256" key="3">
    <source>
        <dbReference type="ARBA" id="ARBA00023004"/>
    </source>
</evidence>
<evidence type="ECO:0000256" key="5">
    <source>
        <dbReference type="ARBA" id="ARBA00034078"/>
    </source>
</evidence>
<keyword evidence="4" id="KW-0411">Iron-sulfur</keyword>
<sequence length="107" mass="11548">MDWQDLGEARTLAPGEHLVAGLPDYSVLVVNVDGTFHAVENLCPHDGGELGGGLIEGDRVTCPRHGACFNLRTGEVLKPPAFEDLLRFEVRVENGRLLVATQPKASD</sequence>
<comment type="cofactor">
    <cofactor evidence="5">
        <name>[2Fe-2S] cluster</name>
        <dbReference type="ChEBI" id="CHEBI:190135"/>
    </cofactor>
</comment>
<dbReference type="PROSITE" id="PS51296">
    <property type="entry name" value="RIESKE"/>
    <property type="match status" value="1"/>
</dbReference>
<keyword evidence="9" id="KW-1185">Reference proteome</keyword>
<protein>
    <submittedName>
        <fullName evidence="8">Rieske (2Fe-2S) protein</fullName>
    </submittedName>
</protein>
<keyword evidence="3" id="KW-0408">Iron</keyword>
<proteinExistence type="inferred from homology"/>
<evidence type="ECO:0000313" key="8">
    <source>
        <dbReference type="EMBL" id="MFC6673276.1"/>
    </source>
</evidence>
<dbReference type="SUPFAM" id="SSF50022">
    <property type="entry name" value="ISP domain"/>
    <property type="match status" value="1"/>
</dbReference>
<feature type="domain" description="Rieske" evidence="7">
    <location>
        <begin position="3"/>
        <end position="99"/>
    </location>
</feature>
<name>A0ABW2A6W5_9GAMM</name>
<dbReference type="Pfam" id="PF00355">
    <property type="entry name" value="Rieske"/>
    <property type="match status" value="1"/>
</dbReference>
<dbReference type="EMBL" id="JBHSWE010000001">
    <property type="protein sequence ID" value="MFC6673276.1"/>
    <property type="molecule type" value="Genomic_DNA"/>
</dbReference>
<dbReference type="InterPro" id="IPR017941">
    <property type="entry name" value="Rieske_2Fe-2S"/>
</dbReference>
<evidence type="ECO:0000256" key="4">
    <source>
        <dbReference type="ARBA" id="ARBA00023014"/>
    </source>
</evidence>
<comment type="caution">
    <text evidence="8">The sequence shown here is derived from an EMBL/GenBank/DDBJ whole genome shotgun (WGS) entry which is preliminary data.</text>
</comment>
<organism evidence="8 9">
    <name type="scientific">Marinobacterium aestuariivivens</name>
    <dbReference type="NCBI Taxonomy" id="1698799"/>
    <lineage>
        <taxon>Bacteria</taxon>
        <taxon>Pseudomonadati</taxon>
        <taxon>Pseudomonadota</taxon>
        <taxon>Gammaproteobacteria</taxon>
        <taxon>Oceanospirillales</taxon>
        <taxon>Oceanospirillaceae</taxon>
        <taxon>Marinobacterium</taxon>
    </lineage>
</organism>
<reference evidence="9" key="1">
    <citation type="journal article" date="2019" name="Int. J. Syst. Evol. Microbiol.">
        <title>The Global Catalogue of Microorganisms (GCM) 10K type strain sequencing project: providing services to taxonomists for standard genome sequencing and annotation.</title>
        <authorList>
            <consortium name="The Broad Institute Genomics Platform"/>
            <consortium name="The Broad Institute Genome Sequencing Center for Infectious Disease"/>
            <person name="Wu L."/>
            <person name="Ma J."/>
        </authorList>
    </citation>
    <scope>NUCLEOTIDE SEQUENCE [LARGE SCALE GENOMIC DNA]</scope>
    <source>
        <strain evidence="9">NBRC 111756</strain>
    </source>
</reference>
<dbReference type="RefSeq" id="WP_379911648.1">
    <property type="nucleotide sequence ID" value="NZ_JBHSWE010000001.1"/>
</dbReference>